<keyword evidence="6" id="KW-1185">Reference proteome</keyword>
<evidence type="ECO:0000259" key="4">
    <source>
        <dbReference type="PROSITE" id="PS51819"/>
    </source>
</evidence>
<sequence>MRFNALIPELSVRDLQQSLAFYVGLIGFSVRYDRPDEGFAFLEKGEAQLMLDTIGMGRTMDEVAAGLGGGVNLQLAVDDFDAIVARLAAADWPLMLGPEEKWYRTEDGEEGQRQLWVRDPDGYLLRPFKPLVTE</sequence>
<dbReference type="InterPro" id="IPR004360">
    <property type="entry name" value="Glyas_Fos-R_dOase_dom"/>
</dbReference>
<dbReference type="Gene3D" id="3.10.180.10">
    <property type="entry name" value="2,3-Dihydroxybiphenyl 1,2-Dioxygenase, domain 1"/>
    <property type="match status" value="1"/>
</dbReference>
<dbReference type="InterPro" id="IPR029068">
    <property type="entry name" value="Glyas_Bleomycin-R_OHBP_Dase"/>
</dbReference>
<reference evidence="5 6" key="1">
    <citation type="submission" date="2019-06" db="EMBL/GenBank/DDBJ databases">
        <authorList>
            <person name="Li M."/>
        </authorList>
    </citation>
    <scope>NUCLEOTIDE SEQUENCE [LARGE SCALE GENOMIC DNA]</scope>
    <source>
        <strain evidence="5 6">BGMRC2036</strain>
    </source>
</reference>
<dbReference type="Proteomes" id="UP000318801">
    <property type="component" value="Unassembled WGS sequence"/>
</dbReference>
<dbReference type="InterPro" id="IPR050383">
    <property type="entry name" value="GlyoxalaseI/FosfomycinResist"/>
</dbReference>
<dbReference type="InterPro" id="IPR000335">
    <property type="entry name" value="Bleomycin-R"/>
</dbReference>
<evidence type="ECO:0000256" key="3">
    <source>
        <dbReference type="ARBA" id="ARBA00023251"/>
    </source>
</evidence>
<name>A0A506UF98_9HYPH</name>
<dbReference type="InterPro" id="IPR037523">
    <property type="entry name" value="VOC_core"/>
</dbReference>
<proteinExistence type="inferred from homology"/>
<dbReference type="GO" id="GO:0046677">
    <property type="term" value="P:response to antibiotic"/>
    <property type="evidence" value="ECO:0007669"/>
    <property type="project" value="UniProtKB-KW"/>
</dbReference>
<dbReference type="SUPFAM" id="SSF54593">
    <property type="entry name" value="Glyoxalase/Bleomycin resistance protein/Dihydroxybiphenyl dioxygenase"/>
    <property type="match status" value="1"/>
</dbReference>
<dbReference type="Pfam" id="PF00903">
    <property type="entry name" value="Glyoxalase"/>
    <property type="match status" value="1"/>
</dbReference>
<dbReference type="OrthoDB" id="9804907at2"/>
<feature type="domain" description="VOC" evidence="4">
    <location>
        <begin position="2"/>
        <end position="130"/>
    </location>
</feature>
<dbReference type="CDD" id="cd08349">
    <property type="entry name" value="BLMA_like"/>
    <property type="match status" value="1"/>
</dbReference>
<dbReference type="RefSeq" id="WP_141147938.1">
    <property type="nucleotide sequence ID" value="NZ_VHLG01000002.1"/>
</dbReference>
<evidence type="ECO:0000313" key="6">
    <source>
        <dbReference type="Proteomes" id="UP000318801"/>
    </source>
</evidence>
<comment type="similarity">
    <text evidence="1">Belongs to the bleomycin resistance protein family.</text>
</comment>
<dbReference type="AlphaFoldDB" id="A0A506UF98"/>
<accession>A0A506UF98</accession>
<evidence type="ECO:0000256" key="1">
    <source>
        <dbReference type="ARBA" id="ARBA00011051"/>
    </source>
</evidence>
<evidence type="ECO:0000256" key="2">
    <source>
        <dbReference type="ARBA" id="ARBA00021572"/>
    </source>
</evidence>
<organism evidence="5 6">
    <name type="scientific">Martelella alba</name>
    <dbReference type="NCBI Taxonomy" id="2590451"/>
    <lineage>
        <taxon>Bacteria</taxon>
        <taxon>Pseudomonadati</taxon>
        <taxon>Pseudomonadota</taxon>
        <taxon>Alphaproteobacteria</taxon>
        <taxon>Hyphomicrobiales</taxon>
        <taxon>Aurantimonadaceae</taxon>
        <taxon>Martelella</taxon>
    </lineage>
</organism>
<keyword evidence="3" id="KW-0046">Antibiotic resistance</keyword>
<dbReference type="PANTHER" id="PTHR21366">
    <property type="entry name" value="GLYOXALASE FAMILY PROTEIN"/>
    <property type="match status" value="1"/>
</dbReference>
<comment type="caution">
    <text evidence="5">The sequence shown here is derived from an EMBL/GenBank/DDBJ whole genome shotgun (WGS) entry which is preliminary data.</text>
</comment>
<dbReference type="PANTHER" id="PTHR21366:SF22">
    <property type="entry name" value="VOC DOMAIN-CONTAINING PROTEIN"/>
    <property type="match status" value="1"/>
</dbReference>
<evidence type="ECO:0000313" key="5">
    <source>
        <dbReference type="EMBL" id="TPW32428.1"/>
    </source>
</evidence>
<dbReference type="PROSITE" id="PS51819">
    <property type="entry name" value="VOC"/>
    <property type="match status" value="1"/>
</dbReference>
<protein>
    <recommendedName>
        <fullName evidence="2">Bleomycin resistance protein</fullName>
    </recommendedName>
</protein>
<gene>
    <name evidence="5" type="ORF">FJU08_05370</name>
</gene>
<dbReference type="EMBL" id="VHLG01000002">
    <property type="protein sequence ID" value="TPW32428.1"/>
    <property type="molecule type" value="Genomic_DNA"/>
</dbReference>